<keyword evidence="3" id="KW-1185">Reference proteome</keyword>
<name>A0ABZ3D2B0_9PROT</name>
<feature type="region of interest" description="Disordered" evidence="1">
    <location>
        <begin position="1"/>
        <end position="46"/>
    </location>
</feature>
<proteinExistence type="predicted"/>
<evidence type="ECO:0000256" key="1">
    <source>
        <dbReference type="SAM" id="MobiDB-lite"/>
    </source>
</evidence>
<protein>
    <submittedName>
        <fullName evidence="2">Uncharacterized protein</fullName>
    </submittedName>
</protein>
<gene>
    <name evidence="2" type="ORF">AAC691_16690</name>
</gene>
<reference evidence="2 3" key="1">
    <citation type="submission" date="2024-04" db="EMBL/GenBank/DDBJ databases">
        <title>Complete genome sequence of Nguyenibacter vanlangesis HBCM-1154, a strain capable of nitrogen fixation, IAA production, and phosphorus solubilization isolated from sugarcane soil.</title>
        <authorList>
            <person name="MY HANH P."/>
        </authorList>
    </citation>
    <scope>NUCLEOTIDE SEQUENCE [LARGE SCALE GENOMIC DNA]</scope>
    <source>
        <strain evidence="2 3">HBCM 1154</strain>
    </source>
</reference>
<feature type="compositionally biased region" description="Low complexity" evidence="1">
    <location>
        <begin position="20"/>
        <end position="32"/>
    </location>
</feature>
<dbReference type="EMBL" id="CP152276">
    <property type="protein sequence ID" value="XAE41897.1"/>
    <property type="molecule type" value="Genomic_DNA"/>
</dbReference>
<dbReference type="RefSeq" id="WP_342627725.1">
    <property type="nucleotide sequence ID" value="NZ_CP152276.1"/>
</dbReference>
<evidence type="ECO:0000313" key="2">
    <source>
        <dbReference type="EMBL" id="XAE41897.1"/>
    </source>
</evidence>
<evidence type="ECO:0000313" key="3">
    <source>
        <dbReference type="Proteomes" id="UP001449795"/>
    </source>
</evidence>
<feature type="compositionally biased region" description="Polar residues" evidence="1">
    <location>
        <begin position="1"/>
        <end position="13"/>
    </location>
</feature>
<dbReference type="Proteomes" id="UP001449795">
    <property type="component" value="Chromosome"/>
</dbReference>
<organism evidence="2 3">
    <name type="scientific">Nguyenibacter vanlangensis</name>
    <dbReference type="NCBI Taxonomy" id="1216886"/>
    <lineage>
        <taxon>Bacteria</taxon>
        <taxon>Pseudomonadati</taxon>
        <taxon>Pseudomonadota</taxon>
        <taxon>Alphaproteobacteria</taxon>
        <taxon>Acetobacterales</taxon>
        <taxon>Acetobacteraceae</taxon>
        <taxon>Nguyenibacter</taxon>
    </lineage>
</organism>
<accession>A0ABZ3D2B0</accession>
<sequence>MNGDGTLTTTVTDAQGDILSQTTTGTPNTSSGSGQGGVDQGVDLYA</sequence>